<dbReference type="GO" id="GO:0016620">
    <property type="term" value="F:oxidoreductase activity, acting on the aldehyde or oxo group of donors, NAD or NADP as acceptor"/>
    <property type="evidence" value="ECO:0007669"/>
    <property type="project" value="InterPro"/>
</dbReference>
<evidence type="ECO:0000256" key="2">
    <source>
        <dbReference type="ARBA" id="ARBA00023002"/>
    </source>
</evidence>
<gene>
    <name evidence="7" type="primary">xylC</name>
    <name evidence="7" type="ORF">GCM10017600_47620</name>
</gene>
<dbReference type="InterPro" id="IPR016163">
    <property type="entry name" value="Ald_DH_C"/>
</dbReference>
<dbReference type="PANTHER" id="PTHR42986">
    <property type="entry name" value="BENZALDEHYDE DEHYDROGENASE YFMT"/>
    <property type="match status" value="1"/>
</dbReference>
<evidence type="ECO:0000313" key="8">
    <source>
        <dbReference type="Proteomes" id="UP001143474"/>
    </source>
</evidence>
<feature type="active site" evidence="4">
    <location>
        <position position="253"/>
    </location>
</feature>
<reference evidence="7" key="2">
    <citation type="submission" date="2023-01" db="EMBL/GenBank/DDBJ databases">
        <authorList>
            <person name="Sun Q."/>
            <person name="Evtushenko L."/>
        </authorList>
    </citation>
    <scope>NUCLEOTIDE SEQUENCE</scope>
    <source>
        <strain evidence="7">VKM Ac-2007</strain>
    </source>
</reference>
<dbReference type="PROSITE" id="PS00687">
    <property type="entry name" value="ALDEHYDE_DEHYDR_GLU"/>
    <property type="match status" value="1"/>
</dbReference>
<dbReference type="InterPro" id="IPR016160">
    <property type="entry name" value="Ald_DH_CS_CYS"/>
</dbReference>
<dbReference type="SUPFAM" id="SSF53720">
    <property type="entry name" value="ALDH-like"/>
    <property type="match status" value="1"/>
</dbReference>
<dbReference type="AlphaFoldDB" id="A0A9W6I3F9"/>
<dbReference type="PROSITE" id="PS00070">
    <property type="entry name" value="ALDEHYDE_DEHYDR_CYS"/>
    <property type="match status" value="1"/>
</dbReference>
<evidence type="ECO:0000256" key="3">
    <source>
        <dbReference type="ARBA" id="ARBA00023027"/>
    </source>
</evidence>
<dbReference type="PANTHER" id="PTHR42986:SF1">
    <property type="entry name" value="BENZALDEHYDE DEHYDROGENASE YFMT"/>
    <property type="match status" value="1"/>
</dbReference>
<dbReference type="EMBL" id="BSEV01000011">
    <property type="protein sequence ID" value="GLK11355.1"/>
    <property type="molecule type" value="Genomic_DNA"/>
</dbReference>
<dbReference type="InterPro" id="IPR015590">
    <property type="entry name" value="Aldehyde_DH_dom"/>
</dbReference>
<proteinExistence type="inferred from homology"/>
<dbReference type="RefSeq" id="WP_271219740.1">
    <property type="nucleotide sequence ID" value="NZ_BAAAVD010000049.1"/>
</dbReference>
<keyword evidence="3" id="KW-0520">NAD</keyword>
<name>A0A9W6I3F9_9ACTN</name>
<evidence type="ECO:0000313" key="7">
    <source>
        <dbReference type="EMBL" id="GLK11355.1"/>
    </source>
</evidence>
<dbReference type="FunFam" id="3.40.309.10:FF:000009">
    <property type="entry name" value="Aldehyde dehydrogenase A"/>
    <property type="match status" value="1"/>
</dbReference>
<dbReference type="Proteomes" id="UP001143474">
    <property type="component" value="Unassembled WGS sequence"/>
</dbReference>
<organism evidence="7 8">
    <name type="scientific">Streptosporangium carneum</name>
    <dbReference type="NCBI Taxonomy" id="47481"/>
    <lineage>
        <taxon>Bacteria</taxon>
        <taxon>Bacillati</taxon>
        <taxon>Actinomycetota</taxon>
        <taxon>Actinomycetes</taxon>
        <taxon>Streptosporangiales</taxon>
        <taxon>Streptosporangiaceae</taxon>
        <taxon>Streptosporangium</taxon>
    </lineage>
</organism>
<keyword evidence="2 5" id="KW-0560">Oxidoreductase</keyword>
<keyword evidence="8" id="KW-1185">Reference proteome</keyword>
<comment type="similarity">
    <text evidence="1 5">Belongs to the aldehyde dehydrogenase family.</text>
</comment>
<dbReference type="Gene3D" id="3.40.309.10">
    <property type="entry name" value="Aldehyde Dehydrogenase, Chain A, domain 2"/>
    <property type="match status" value="1"/>
</dbReference>
<evidence type="ECO:0000256" key="4">
    <source>
        <dbReference type="PROSITE-ProRule" id="PRU10007"/>
    </source>
</evidence>
<comment type="caution">
    <text evidence="7">The sequence shown here is derived from an EMBL/GenBank/DDBJ whole genome shotgun (WGS) entry which is preliminary data.</text>
</comment>
<dbReference type="InterPro" id="IPR016162">
    <property type="entry name" value="Ald_DH_N"/>
</dbReference>
<protein>
    <submittedName>
        <fullName evidence="7">Benzaldehyde dehydrogenase</fullName>
    </submittedName>
</protein>
<reference evidence="7" key="1">
    <citation type="journal article" date="2014" name="Int. J. Syst. Evol. Microbiol.">
        <title>Complete genome sequence of Corynebacterium casei LMG S-19264T (=DSM 44701T), isolated from a smear-ripened cheese.</title>
        <authorList>
            <consortium name="US DOE Joint Genome Institute (JGI-PGF)"/>
            <person name="Walter F."/>
            <person name="Albersmeier A."/>
            <person name="Kalinowski J."/>
            <person name="Ruckert C."/>
        </authorList>
    </citation>
    <scope>NUCLEOTIDE SEQUENCE</scope>
    <source>
        <strain evidence="7">VKM Ac-2007</strain>
    </source>
</reference>
<evidence type="ECO:0000256" key="1">
    <source>
        <dbReference type="ARBA" id="ARBA00009986"/>
    </source>
</evidence>
<sequence length="486" mass="50901">MSQCDFASVSGQLFSDGWRPGGAGTADVLEVATGERIGEIGLADGADVERAGASASAAQREWARASFRERIAVMTRAAQALESMRADIVETMIRETGGIRAKAEQEVTKALDELRSAAGLPDQPYGQLLPHDDPSTLSMARRVPVGVVGVIAPWNAPLMLAIRSVAPALVLGNAVLLKPDVKTSLSGGVALARVFEAAGLPSGLLHVLPGGPETGEAVVRSPHTSVISFTGSSATGKRVGEIAGGLLKRVVLELGGNNAFVVLDDADLDAAVNNAAWGSLLHQGQICMATGRHLVHERIADEYVERLTEHAASLVMGDPKRPEVRVGPLIDARQASRVHDIVTASVASGAVLSTGGSHEGPFYRPTVLDRVTPESRAFTEEIFGPVIPVTRFASDDEAADLAGMTAYGLSAAVHTGSMARGLALAERLRTGMVHINGQTINDAAHVPMGGMGASGNGGRYGGHWNLDEFTYWQWVTARPTPPAYPV</sequence>
<dbReference type="CDD" id="cd07104">
    <property type="entry name" value="ALDH_BenzADH-like"/>
    <property type="match status" value="1"/>
</dbReference>
<evidence type="ECO:0000256" key="5">
    <source>
        <dbReference type="RuleBase" id="RU003345"/>
    </source>
</evidence>
<feature type="domain" description="Aldehyde dehydrogenase" evidence="6">
    <location>
        <begin position="18"/>
        <end position="475"/>
    </location>
</feature>
<dbReference type="Pfam" id="PF00171">
    <property type="entry name" value="Aldedh"/>
    <property type="match status" value="1"/>
</dbReference>
<accession>A0A9W6I3F9</accession>
<evidence type="ECO:0000259" key="6">
    <source>
        <dbReference type="Pfam" id="PF00171"/>
    </source>
</evidence>
<dbReference type="InterPro" id="IPR029510">
    <property type="entry name" value="Ald_DH_CS_GLU"/>
</dbReference>
<dbReference type="InterPro" id="IPR016161">
    <property type="entry name" value="Ald_DH/histidinol_DH"/>
</dbReference>
<dbReference type="Gene3D" id="3.40.605.10">
    <property type="entry name" value="Aldehyde Dehydrogenase, Chain A, domain 1"/>
    <property type="match status" value="1"/>
</dbReference>